<sequence>VNNSNEEQSVNTSISNYAEQSSGLAHSLLVKLESADVTKINSTESLTLASDLAHIWASCKMMDKQVQTFCSSGNDADEKNLVEMLTNIEHIYSHSLTAMSVLSEMMALNSIVPET</sequence>
<reference evidence="1" key="1">
    <citation type="submission" date="2018-05" db="EMBL/GenBank/DDBJ databases">
        <authorList>
            <person name="Lanie J.A."/>
            <person name="Ng W.-L."/>
            <person name="Kazmierczak K.M."/>
            <person name="Andrzejewski T.M."/>
            <person name="Davidsen T.M."/>
            <person name="Wayne K.J."/>
            <person name="Tettelin H."/>
            <person name="Glass J.I."/>
            <person name="Rusch D."/>
            <person name="Podicherti R."/>
            <person name="Tsui H.-C.T."/>
            <person name="Winkler M.E."/>
        </authorList>
    </citation>
    <scope>NUCLEOTIDE SEQUENCE</scope>
</reference>
<accession>A0A383BY17</accession>
<gene>
    <name evidence="1" type="ORF">METZ01_LOCUS477132</name>
</gene>
<proteinExistence type="predicted"/>
<dbReference type="AlphaFoldDB" id="A0A383BY17"/>
<name>A0A383BY17_9ZZZZ</name>
<organism evidence="1">
    <name type="scientific">marine metagenome</name>
    <dbReference type="NCBI Taxonomy" id="408172"/>
    <lineage>
        <taxon>unclassified sequences</taxon>
        <taxon>metagenomes</taxon>
        <taxon>ecological metagenomes</taxon>
    </lineage>
</organism>
<evidence type="ECO:0000313" key="1">
    <source>
        <dbReference type="EMBL" id="SVE24278.1"/>
    </source>
</evidence>
<protein>
    <recommendedName>
        <fullName evidence="2">PhoU domain-containing protein</fullName>
    </recommendedName>
</protein>
<dbReference type="EMBL" id="UINC01203836">
    <property type="protein sequence ID" value="SVE24278.1"/>
    <property type="molecule type" value="Genomic_DNA"/>
</dbReference>
<feature type="non-terminal residue" evidence="1">
    <location>
        <position position="1"/>
    </location>
</feature>
<evidence type="ECO:0008006" key="2">
    <source>
        <dbReference type="Google" id="ProtNLM"/>
    </source>
</evidence>